<reference evidence="2" key="1">
    <citation type="submission" date="2021-06" db="EMBL/GenBank/DDBJ databases">
        <authorList>
            <person name="Kallberg Y."/>
            <person name="Tangrot J."/>
            <person name="Rosling A."/>
        </authorList>
    </citation>
    <scope>NUCLEOTIDE SEQUENCE</scope>
    <source>
        <strain evidence="2">MA453B</strain>
    </source>
</reference>
<dbReference type="AlphaFoldDB" id="A0A9N9JZP3"/>
<accession>A0A9N9JZP3</accession>
<feature type="domain" description="Reverse transcriptase/retrotransposon-derived protein RNase H-like" evidence="1">
    <location>
        <begin position="1"/>
        <end position="49"/>
    </location>
</feature>
<proteinExistence type="predicted"/>
<dbReference type="OrthoDB" id="2290219at2759"/>
<dbReference type="InterPro" id="IPR043502">
    <property type="entry name" value="DNA/RNA_pol_sf"/>
</dbReference>
<sequence>CTKAFEQLKEEMKRELALSFPDPNQLFFIECDASQEAIAAILYQEDSDWQHYKKSKQELFKEEFRDYSKPIKSGR</sequence>
<dbReference type="Proteomes" id="UP000789405">
    <property type="component" value="Unassembled WGS sequence"/>
</dbReference>
<dbReference type="Pfam" id="PF17919">
    <property type="entry name" value="RT_RNaseH_2"/>
    <property type="match status" value="1"/>
</dbReference>
<feature type="non-terminal residue" evidence="2">
    <location>
        <position position="1"/>
    </location>
</feature>
<protein>
    <submittedName>
        <fullName evidence="2">3009_t:CDS:1</fullName>
    </submittedName>
</protein>
<evidence type="ECO:0000259" key="1">
    <source>
        <dbReference type="Pfam" id="PF17919"/>
    </source>
</evidence>
<keyword evidence="3" id="KW-1185">Reference proteome</keyword>
<evidence type="ECO:0000313" key="3">
    <source>
        <dbReference type="Proteomes" id="UP000789405"/>
    </source>
</evidence>
<dbReference type="EMBL" id="CAJVPY010038279">
    <property type="protein sequence ID" value="CAG8803777.1"/>
    <property type="molecule type" value="Genomic_DNA"/>
</dbReference>
<name>A0A9N9JZP3_9GLOM</name>
<organism evidence="2 3">
    <name type="scientific">Dentiscutata erythropus</name>
    <dbReference type="NCBI Taxonomy" id="1348616"/>
    <lineage>
        <taxon>Eukaryota</taxon>
        <taxon>Fungi</taxon>
        <taxon>Fungi incertae sedis</taxon>
        <taxon>Mucoromycota</taxon>
        <taxon>Glomeromycotina</taxon>
        <taxon>Glomeromycetes</taxon>
        <taxon>Diversisporales</taxon>
        <taxon>Gigasporaceae</taxon>
        <taxon>Dentiscutata</taxon>
    </lineage>
</organism>
<dbReference type="InterPro" id="IPR041577">
    <property type="entry name" value="RT_RNaseH_2"/>
</dbReference>
<gene>
    <name evidence="2" type="ORF">DERYTH_LOCUS23963</name>
</gene>
<comment type="caution">
    <text evidence="2">The sequence shown here is derived from an EMBL/GenBank/DDBJ whole genome shotgun (WGS) entry which is preliminary data.</text>
</comment>
<dbReference type="SUPFAM" id="SSF56672">
    <property type="entry name" value="DNA/RNA polymerases"/>
    <property type="match status" value="1"/>
</dbReference>
<evidence type="ECO:0000313" key="2">
    <source>
        <dbReference type="EMBL" id="CAG8803777.1"/>
    </source>
</evidence>